<sequence length="144" mass="15582">MALPSGPTATSSEAEAALFDLVDEYDRAFETAAAQLSLSAAQACVLGRLGERRGMGALADELGCDASNITQIVARLEALGLVMREPNPDDRRSRLVARTRQGEELNRRFEEAFTFARTAVGHLSPDERDQLTALLRKALGQPLP</sequence>
<dbReference type="PANTHER" id="PTHR33164">
    <property type="entry name" value="TRANSCRIPTIONAL REGULATOR, MARR FAMILY"/>
    <property type="match status" value="1"/>
</dbReference>
<dbReference type="GO" id="GO:0003677">
    <property type="term" value="F:DNA binding"/>
    <property type="evidence" value="ECO:0007669"/>
    <property type="project" value="UniProtKB-KW"/>
</dbReference>
<keyword evidence="1" id="KW-0238">DNA-binding</keyword>
<dbReference type="EMBL" id="FNDN01000007">
    <property type="protein sequence ID" value="SDI37969.1"/>
    <property type="molecule type" value="Genomic_DNA"/>
</dbReference>
<organism evidence="1 2">
    <name type="scientific">Rhodococcus triatomae</name>
    <dbReference type="NCBI Taxonomy" id="300028"/>
    <lineage>
        <taxon>Bacteria</taxon>
        <taxon>Bacillati</taxon>
        <taxon>Actinomycetota</taxon>
        <taxon>Actinomycetes</taxon>
        <taxon>Mycobacteriales</taxon>
        <taxon>Nocardiaceae</taxon>
        <taxon>Rhodococcus</taxon>
    </lineage>
</organism>
<dbReference type="AlphaFoldDB" id="A0A1G8K3P4"/>
<reference evidence="1 2" key="1">
    <citation type="submission" date="2016-10" db="EMBL/GenBank/DDBJ databases">
        <authorList>
            <person name="de Groot N.N."/>
        </authorList>
    </citation>
    <scope>NUCLEOTIDE SEQUENCE [LARGE SCALE GENOMIC DNA]</scope>
    <source>
        <strain evidence="1 2">DSM 44892</strain>
    </source>
</reference>
<dbReference type="PROSITE" id="PS50995">
    <property type="entry name" value="HTH_MARR_2"/>
    <property type="match status" value="1"/>
</dbReference>
<name>A0A1G8K3P4_9NOCA</name>
<dbReference type="PRINTS" id="PR00598">
    <property type="entry name" value="HTHMARR"/>
</dbReference>
<evidence type="ECO:0000313" key="1">
    <source>
        <dbReference type="EMBL" id="SDI37969.1"/>
    </source>
</evidence>
<dbReference type="InterPro" id="IPR036390">
    <property type="entry name" value="WH_DNA-bd_sf"/>
</dbReference>
<accession>A0A1G8K3P4</accession>
<protein>
    <submittedName>
        <fullName evidence="1">DNA-binding transcriptional regulator, MarR family</fullName>
    </submittedName>
</protein>
<dbReference type="GO" id="GO:0006950">
    <property type="term" value="P:response to stress"/>
    <property type="evidence" value="ECO:0007669"/>
    <property type="project" value="TreeGrafter"/>
</dbReference>
<dbReference type="InterPro" id="IPR036388">
    <property type="entry name" value="WH-like_DNA-bd_sf"/>
</dbReference>
<proteinExistence type="predicted"/>
<dbReference type="Pfam" id="PF01047">
    <property type="entry name" value="MarR"/>
    <property type="match status" value="1"/>
</dbReference>
<dbReference type="SMART" id="SM00347">
    <property type="entry name" value="HTH_MARR"/>
    <property type="match status" value="1"/>
</dbReference>
<dbReference type="Gene3D" id="1.10.10.10">
    <property type="entry name" value="Winged helix-like DNA-binding domain superfamily/Winged helix DNA-binding domain"/>
    <property type="match status" value="1"/>
</dbReference>
<dbReference type="Proteomes" id="UP000183263">
    <property type="component" value="Unassembled WGS sequence"/>
</dbReference>
<dbReference type="RefSeq" id="WP_072740059.1">
    <property type="nucleotide sequence ID" value="NZ_CP048813.1"/>
</dbReference>
<dbReference type="PANTHER" id="PTHR33164:SF99">
    <property type="entry name" value="MARR FAMILY REGULATORY PROTEIN"/>
    <property type="match status" value="1"/>
</dbReference>
<dbReference type="OrthoDB" id="3216907at2"/>
<gene>
    <name evidence="1" type="ORF">SAMN05444695_10712</name>
</gene>
<evidence type="ECO:0000313" key="2">
    <source>
        <dbReference type="Proteomes" id="UP000183263"/>
    </source>
</evidence>
<dbReference type="InterPro" id="IPR039422">
    <property type="entry name" value="MarR/SlyA-like"/>
</dbReference>
<dbReference type="SUPFAM" id="SSF46785">
    <property type="entry name" value="Winged helix' DNA-binding domain"/>
    <property type="match status" value="1"/>
</dbReference>
<dbReference type="InterPro" id="IPR000835">
    <property type="entry name" value="HTH_MarR-typ"/>
</dbReference>
<keyword evidence="2" id="KW-1185">Reference proteome</keyword>
<dbReference type="GO" id="GO:0003700">
    <property type="term" value="F:DNA-binding transcription factor activity"/>
    <property type="evidence" value="ECO:0007669"/>
    <property type="project" value="InterPro"/>
</dbReference>